<evidence type="ECO:0000256" key="5">
    <source>
        <dbReference type="ARBA" id="ARBA00022942"/>
    </source>
</evidence>
<reference evidence="10 11" key="1">
    <citation type="submission" date="2024-10" db="EMBL/GenBank/DDBJ databases">
        <title>Updated reference genomes for cyclostephanoid diatoms.</title>
        <authorList>
            <person name="Roberts W.R."/>
            <person name="Alverson A.J."/>
        </authorList>
    </citation>
    <scope>NUCLEOTIDE SEQUENCE [LARGE SCALE GENOMIC DNA]</scope>
    <source>
        <strain evidence="10 11">AJA276-08</strain>
    </source>
</reference>
<keyword evidence="5 8" id="KW-0647">Proteasome</keyword>
<protein>
    <recommendedName>
        <fullName evidence="9">Proteasome alpha-type subunits domain-containing protein</fullName>
    </recommendedName>
</protein>
<dbReference type="InterPro" id="IPR034642">
    <property type="entry name" value="Proteasome_subunit_alpha6"/>
</dbReference>
<dbReference type="GO" id="GO:0005634">
    <property type="term" value="C:nucleus"/>
    <property type="evidence" value="ECO:0007669"/>
    <property type="project" value="UniProtKB-SubCell"/>
</dbReference>
<dbReference type="PROSITE" id="PS51475">
    <property type="entry name" value="PROTEASOME_ALPHA_2"/>
    <property type="match status" value="1"/>
</dbReference>
<comment type="function">
    <text evidence="1">The proteasome is a multicatalytic proteinase complex which is characterized by its ability to cleave peptides with Arg, Phe, Tyr, Leu, and Glu adjacent to the leaving group at neutral or slightly basic pH. The proteasome has an ATP-dependent proteolytic activity.</text>
</comment>
<evidence type="ECO:0000313" key="11">
    <source>
        <dbReference type="Proteomes" id="UP001530315"/>
    </source>
</evidence>
<comment type="subcellular location">
    <subcellularLocation>
        <location evidence="3">Cytoplasm</location>
    </subcellularLocation>
    <subcellularLocation>
        <location evidence="2">Nucleus</location>
    </subcellularLocation>
</comment>
<evidence type="ECO:0000256" key="2">
    <source>
        <dbReference type="ARBA" id="ARBA00004123"/>
    </source>
</evidence>
<dbReference type="SMART" id="SM00948">
    <property type="entry name" value="Proteasome_A_N"/>
    <property type="match status" value="1"/>
</dbReference>
<evidence type="ECO:0000256" key="1">
    <source>
        <dbReference type="ARBA" id="ARBA00002000"/>
    </source>
</evidence>
<dbReference type="AlphaFoldDB" id="A0ABD3NV87"/>
<dbReference type="InterPro" id="IPR023332">
    <property type="entry name" value="Proteasome_alpha-type"/>
</dbReference>
<sequence>MSRDSNYDHHISIFSPQGRLYQMEYAFKAASSASGLTGIALRGRDSCVVVTQRRVPDRLVVPSSVSHVHAITSRIGVLATGMTSDCHAAVQRMRYEAADFEFRYGYPMPPSSLARRMADLAQVNTQSASMRPLACVLLIVGIDDEMGPQVLKVDPAGHYLPFVGAASGSKEQEATNFLEKRVDDLKGYGLDEAVRTAIVCLGSVLGSDFRGNEIEVAFVQRGKGGGGGKFRSLTEEEIEEHLNAIADDADA</sequence>
<dbReference type="CDD" id="cd03754">
    <property type="entry name" value="proteasome_alpha_type_6"/>
    <property type="match status" value="1"/>
</dbReference>
<evidence type="ECO:0000256" key="3">
    <source>
        <dbReference type="ARBA" id="ARBA00004496"/>
    </source>
</evidence>
<dbReference type="InterPro" id="IPR001353">
    <property type="entry name" value="Proteasome_sua/b"/>
</dbReference>
<comment type="similarity">
    <text evidence="8">Belongs to the peptidase T1A family.</text>
</comment>
<dbReference type="PANTHER" id="PTHR11599">
    <property type="entry name" value="PROTEASOME SUBUNIT ALPHA/BETA"/>
    <property type="match status" value="1"/>
</dbReference>
<proteinExistence type="inferred from homology"/>
<name>A0ABD3NV87_9STRA</name>
<dbReference type="GO" id="GO:0005737">
    <property type="term" value="C:cytoplasm"/>
    <property type="evidence" value="ECO:0007669"/>
    <property type="project" value="UniProtKB-SubCell"/>
</dbReference>
<evidence type="ECO:0000256" key="8">
    <source>
        <dbReference type="PROSITE-ProRule" id="PRU00808"/>
    </source>
</evidence>
<dbReference type="Proteomes" id="UP001530315">
    <property type="component" value="Unassembled WGS sequence"/>
</dbReference>
<dbReference type="Gene3D" id="3.60.20.10">
    <property type="entry name" value="Glutamine Phosphoribosylpyrophosphate, subunit 1, domain 1"/>
    <property type="match status" value="1"/>
</dbReference>
<dbReference type="Pfam" id="PF00227">
    <property type="entry name" value="Proteasome"/>
    <property type="match status" value="1"/>
</dbReference>
<evidence type="ECO:0000256" key="6">
    <source>
        <dbReference type="ARBA" id="ARBA00023242"/>
    </source>
</evidence>
<accession>A0ABD3NV87</accession>
<dbReference type="SUPFAM" id="SSF56235">
    <property type="entry name" value="N-terminal nucleophile aminohydrolases (Ntn hydrolases)"/>
    <property type="match status" value="1"/>
</dbReference>
<keyword evidence="6" id="KW-0539">Nucleus</keyword>
<keyword evidence="11" id="KW-1185">Reference proteome</keyword>
<evidence type="ECO:0000256" key="4">
    <source>
        <dbReference type="ARBA" id="ARBA00022490"/>
    </source>
</evidence>
<dbReference type="InterPro" id="IPR050115">
    <property type="entry name" value="Proteasome_alpha"/>
</dbReference>
<comment type="subunit">
    <text evidence="7">The 26S proteasome consists of a 20S proteasome core and two 19S regulatory subunits. The 20S proteasome core is composed of 28 subunits that are arranged in four stacked rings, resulting in a barrel-shaped structure. The two end rings are each formed by seven alpha subunits, and the two central rings are each formed by seven beta subunits. The catalytic chamber with the active sites is on the inside of the barrel.</text>
</comment>
<dbReference type="InterPro" id="IPR029055">
    <property type="entry name" value="Ntn_hydrolases_N"/>
</dbReference>
<evidence type="ECO:0000259" key="9">
    <source>
        <dbReference type="SMART" id="SM00948"/>
    </source>
</evidence>
<dbReference type="EMBL" id="JALLAZ020001263">
    <property type="protein sequence ID" value="KAL3777840.1"/>
    <property type="molecule type" value="Genomic_DNA"/>
</dbReference>
<dbReference type="GO" id="GO:0019773">
    <property type="term" value="C:proteasome core complex, alpha-subunit complex"/>
    <property type="evidence" value="ECO:0007669"/>
    <property type="project" value="UniProtKB-UniRule"/>
</dbReference>
<organism evidence="10 11">
    <name type="scientific">Stephanodiscus triporus</name>
    <dbReference type="NCBI Taxonomy" id="2934178"/>
    <lineage>
        <taxon>Eukaryota</taxon>
        <taxon>Sar</taxon>
        <taxon>Stramenopiles</taxon>
        <taxon>Ochrophyta</taxon>
        <taxon>Bacillariophyta</taxon>
        <taxon>Coscinodiscophyceae</taxon>
        <taxon>Thalassiosirophycidae</taxon>
        <taxon>Stephanodiscales</taxon>
        <taxon>Stephanodiscaceae</taxon>
        <taxon>Stephanodiscus</taxon>
    </lineage>
</organism>
<evidence type="ECO:0000256" key="7">
    <source>
        <dbReference type="ARBA" id="ARBA00026071"/>
    </source>
</evidence>
<evidence type="ECO:0000313" key="10">
    <source>
        <dbReference type="EMBL" id="KAL3777840.1"/>
    </source>
</evidence>
<comment type="caution">
    <text evidence="10">The sequence shown here is derived from an EMBL/GenBank/DDBJ whole genome shotgun (WGS) entry which is preliminary data.</text>
</comment>
<gene>
    <name evidence="10" type="ORF">ACHAW5_003034</name>
</gene>
<keyword evidence="4" id="KW-0963">Cytoplasm</keyword>
<feature type="domain" description="Proteasome alpha-type subunits" evidence="9">
    <location>
        <begin position="7"/>
        <end position="29"/>
    </location>
</feature>
<dbReference type="Pfam" id="PF10584">
    <property type="entry name" value="Proteasome_A_N"/>
    <property type="match status" value="1"/>
</dbReference>
<dbReference type="InterPro" id="IPR000426">
    <property type="entry name" value="Proteasome_asu_N"/>
</dbReference>
<dbReference type="FunFam" id="3.60.20.10:FF:000055">
    <property type="entry name" value="Proteasome subunit alpha type"/>
    <property type="match status" value="1"/>
</dbReference>